<keyword evidence="1" id="KW-0812">Transmembrane</keyword>
<dbReference type="Pfam" id="PF12158">
    <property type="entry name" value="DUF3592"/>
    <property type="match status" value="1"/>
</dbReference>
<reference evidence="3 4" key="1">
    <citation type="submission" date="2019-08" db="EMBL/GenBank/DDBJ databases">
        <title>In-depth cultivation of the pig gut microbiome towards novel bacterial diversity and tailored functional studies.</title>
        <authorList>
            <person name="Wylensek D."/>
            <person name="Hitch T.C.A."/>
            <person name="Clavel T."/>
        </authorList>
    </citation>
    <scope>NUCLEOTIDE SEQUENCE [LARGE SCALE GENOMIC DNA]</scope>
    <source>
        <strain evidence="3 4">BBE-744-WT-12</strain>
    </source>
</reference>
<evidence type="ECO:0000259" key="2">
    <source>
        <dbReference type="Pfam" id="PF12158"/>
    </source>
</evidence>
<accession>A0A844G3X2</accession>
<organism evidence="3 4">
    <name type="scientific">Victivallis lenta</name>
    <dbReference type="NCBI Taxonomy" id="2606640"/>
    <lineage>
        <taxon>Bacteria</taxon>
        <taxon>Pseudomonadati</taxon>
        <taxon>Lentisphaerota</taxon>
        <taxon>Lentisphaeria</taxon>
        <taxon>Victivallales</taxon>
        <taxon>Victivallaceae</taxon>
        <taxon>Victivallis</taxon>
    </lineage>
</organism>
<proteinExistence type="predicted"/>
<dbReference type="RefSeq" id="WP_154419432.1">
    <property type="nucleotide sequence ID" value="NZ_DBFCGB010000012.1"/>
</dbReference>
<dbReference type="InterPro" id="IPR021994">
    <property type="entry name" value="DUF3592"/>
</dbReference>
<name>A0A844G3X2_9BACT</name>
<comment type="caution">
    <text evidence="3">The sequence shown here is derived from an EMBL/GenBank/DDBJ whole genome shotgun (WGS) entry which is preliminary data.</text>
</comment>
<keyword evidence="1" id="KW-1133">Transmembrane helix</keyword>
<protein>
    <submittedName>
        <fullName evidence="3">DUF3592 domain-containing protein</fullName>
    </submittedName>
</protein>
<gene>
    <name evidence="3" type="ORF">FYJ85_15405</name>
</gene>
<evidence type="ECO:0000313" key="4">
    <source>
        <dbReference type="Proteomes" id="UP000435649"/>
    </source>
</evidence>
<feature type="domain" description="DUF3592" evidence="2">
    <location>
        <begin position="50"/>
        <end position="127"/>
    </location>
</feature>
<feature type="transmembrane region" description="Helical" evidence="1">
    <location>
        <begin position="132"/>
        <end position="154"/>
    </location>
</feature>
<feature type="transmembrane region" description="Helical" evidence="1">
    <location>
        <begin position="12"/>
        <end position="30"/>
    </location>
</feature>
<evidence type="ECO:0000313" key="3">
    <source>
        <dbReference type="EMBL" id="MST98427.1"/>
    </source>
</evidence>
<dbReference type="Proteomes" id="UP000435649">
    <property type="component" value="Unassembled WGS sequence"/>
</dbReference>
<dbReference type="EMBL" id="VUNS01000019">
    <property type="protein sequence ID" value="MST98427.1"/>
    <property type="molecule type" value="Genomic_DNA"/>
</dbReference>
<keyword evidence="1" id="KW-0472">Membrane</keyword>
<evidence type="ECO:0000256" key="1">
    <source>
        <dbReference type="SAM" id="Phobius"/>
    </source>
</evidence>
<dbReference type="AlphaFoldDB" id="A0A844G3X2"/>
<keyword evidence="4" id="KW-1185">Reference proteome</keyword>
<sequence length="165" mass="18561">MKRKNDQAGNNFKLMTASGVILLLFSLYFIRETVLLPCREAIASRSWLPTQAEVVSASLTARGTELRIDYRYTVGGRPYGSHRYDFFGRTHGTAETLLPLLRRFPAGKRITCHADPRRPFEAVIERSVPGRYYVRLAAGLAGAAAGLLLIVCAFRSRFRRRPSVQ</sequence>